<dbReference type="InterPro" id="IPR032675">
    <property type="entry name" value="LRR_dom_sf"/>
</dbReference>
<dbReference type="EMBL" id="JARJCN010000011">
    <property type="protein sequence ID" value="KAJ7096692.1"/>
    <property type="molecule type" value="Genomic_DNA"/>
</dbReference>
<keyword evidence="2" id="KW-1185">Reference proteome</keyword>
<protein>
    <submittedName>
        <fullName evidence="1">Uncharacterized protein</fullName>
    </submittedName>
</protein>
<dbReference type="Proteomes" id="UP001222325">
    <property type="component" value="Unassembled WGS sequence"/>
</dbReference>
<dbReference type="Gene3D" id="3.80.10.10">
    <property type="entry name" value="Ribonuclease Inhibitor"/>
    <property type="match status" value="1"/>
</dbReference>
<organism evidence="1 2">
    <name type="scientific">Mycena belliarum</name>
    <dbReference type="NCBI Taxonomy" id="1033014"/>
    <lineage>
        <taxon>Eukaryota</taxon>
        <taxon>Fungi</taxon>
        <taxon>Dikarya</taxon>
        <taxon>Basidiomycota</taxon>
        <taxon>Agaricomycotina</taxon>
        <taxon>Agaricomycetes</taxon>
        <taxon>Agaricomycetidae</taxon>
        <taxon>Agaricales</taxon>
        <taxon>Marasmiineae</taxon>
        <taxon>Mycenaceae</taxon>
        <taxon>Mycena</taxon>
    </lineage>
</organism>
<gene>
    <name evidence="1" type="ORF">B0H15DRAFT_826062</name>
</gene>
<comment type="caution">
    <text evidence="1">The sequence shown here is derived from an EMBL/GenBank/DDBJ whole genome shotgun (WGS) entry which is preliminary data.</text>
</comment>
<accession>A0AAD6UBA3</accession>
<name>A0AAD6UBA3_9AGAR</name>
<reference evidence="1" key="1">
    <citation type="submission" date="2023-03" db="EMBL/GenBank/DDBJ databases">
        <title>Massive genome expansion in bonnet fungi (Mycena s.s.) driven by repeated elements and novel gene families across ecological guilds.</title>
        <authorList>
            <consortium name="Lawrence Berkeley National Laboratory"/>
            <person name="Harder C.B."/>
            <person name="Miyauchi S."/>
            <person name="Viragh M."/>
            <person name="Kuo A."/>
            <person name="Thoen E."/>
            <person name="Andreopoulos B."/>
            <person name="Lu D."/>
            <person name="Skrede I."/>
            <person name="Drula E."/>
            <person name="Henrissat B."/>
            <person name="Morin E."/>
            <person name="Kohler A."/>
            <person name="Barry K."/>
            <person name="LaButti K."/>
            <person name="Morin E."/>
            <person name="Salamov A."/>
            <person name="Lipzen A."/>
            <person name="Mereny Z."/>
            <person name="Hegedus B."/>
            <person name="Baldrian P."/>
            <person name="Stursova M."/>
            <person name="Weitz H."/>
            <person name="Taylor A."/>
            <person name="Grigoriev I.V."/>
            <person name="Nagy L.G."/>
            <person name="Martin F."/>
            <person name="Kauserud H."/>
        </authorList>
    </citation>
    <scope>NUCLEOTIDE SEQUENCE</scope>
    <source>
        <strain evidence="1">CBHHK173m</strain>
    </source>
</reference>
<proteinExistence type="predicted"/>
<evidence type="ECO:0000313" key="2">
    <source>
        <dbReference type="Proteomes" id="UP001222325"/>
    </source>
</evidence>
<dbReference type="SUPFAM" id="SSF52047">
    <property type="entry name" value="RNI-like"/>
    <property type="match status" value="1"/>
</dbReference>
<evidence type="ECO:0000313" key="1">
    <source>
        <dbReference type="EMBL" id="KAJ7096692.1"/>
    </source>
</evidence>
<sequence>MPEDDIQRLPIELERLIFELTARVYPDTITTLILVARRICVWIEPFLYQVVLSSGYGERVTRIMASKPPEFLRQHVQQHLALSCSMSRRYVSYILSTCTNIQNLALWTGDTYPALLDDMRHLTNLRRLSVSLFKLFGGNAMKLLPSKEDLPFSHLTHLDVFGEVIEPVWPVFGMLPCLTHLSISDQYIPQLLQRALDEVPTLRLLVVVWTTDPPIWDVEETVITDPRFCTIFCHFDSDWEIGALGGLDFWCRAEDFIARRARGEIEKSEFQA</sequence>
<dbReference type="AlphaFoldDB" id="A0AAD6UBA3"/>